<evidence type="ECO:0000256" key="3">
    <source>
        <dbReference type="ARBA" id="ARBA00022475"/>
    </source>
</evidence>
<dbReference type="Pfam" id="PF00454">
    <property type="entry name" value="PI3_PI4_kinase"/>
    <property type="match status" value="1"/>
</dbReference>
<evidence type="ECO:0000256" key="5">
    <source>
        <dbReference type="ARBA" id="ARBA00022741"/>
    </source>
</evidence>
<proteinExistence type="inferred from homology"/>
<dbReference type="GO" id="GO:0046854">
    <property type="term" value="P:phosphatidylinositol phosphate biosynthetic process"/>
    <property type="evidence" value="ECO:0007669"/>
    <property type="project" value="UniProtKB-UniRule"/>
</dbReference>
<dbReference type="PROSITE" id="PS50290">
    <property type="entry name" value="PI3_4_KINASE_3"/>
    <property type="match status" value="1"/>
</dbReference>
<dbReference type="GO" id="GO:0005886">
    <property type="term" value="C:plasma membrane"/>
    <property type="evidence" value="ECO:0007669"/>
    <property type="project" value="UniProtKB-SubCell"/>
</dbReference>
<organism evidence="11 12">
    <name type="scientific">Aromia moschata</name>
    <dbReference type="NCBI Taxonomy" id="1265417"/>
    <lineage>
        <taxon>Eukaryota</taxon>
        <taxon>Metazoa</taxon>
        <taxon>Ecdysozoa</taxon>
        <taxon>Arthropoda</taxon>
        <taxon>Hexapoda</taxon>
        <taxon>Insecta</taxon>
        <taxon>Pterygota</taxon>
        <taxon>Neoptera</taxon>
        <taxon>Endopterygota</taxon>
        <taxon>Coleoptera</taxon>
        <taxon>Polyphaga</taxon>
        <taxon>Cucujiformia</taxon>
        <taxon>Chrysomeloidea</taxon>
        <taxon>Cerambycidae</taxon>
        <taxon>Cerambycinae</taxon>
        <taxon>Callichromatini</taxon>
        <taxon>Aromia</taxon>
    </lineage>
</organism>
<reference evidence="11" key="1">
    <citation type="journal article" date="2023" name="Insect Mol. Biol.">
        <title>Genome sequencing provides insights into the evolution of gene families encoding plant cell wall-degrading enzymes in longhorned beetles.</title>
        <authorList>
            <person name="Shin N.R."/>
            <person name="Okamura Y."/>
            <person name="Kirsch R."/>
            <person name="Pauchet Y."/>
        </authorList>
    </citation>
    <scope>NUCLEOTIDE SEQUENCE</scope>
    <source>
        <strain evidence="11">AMC_N1</strain>
    </source>
</reference>
<dbReference type="GO" id="GO:0005765">
    <property type="term" value="C:lysosomal membrane"/>
    <property type="evidence" value="ECO:0007669"/>
    <property type="project" value="TreeGrafter"/>
</dbReference>
<keyword evidence="6 9" id="KW-0418">Kinase</keyword>
<dbReference type="AlphaFoldDB" id="A0AAV8ZAP0"/>
<evidence type="ECO:0000259" key="10">
    <source>
        <dbReference type="PROSITE" id="PS50290"/>
    </source>
</evidence>
<comment type="catalytic activity">
    <reaction evidence="9">
        <text>a 1,2-diacyl-sn-glycero-3-phospho-(1D-myo-inositol) + ATP = a 1,2-diacyl-sn-glycero-3-phospho-(1D-myo-inositol 4-phosphate) + ADP + H(+)</text>
        <dbReference type="Rhea" id="RHEA:19877"/>
        <dbReference type="ChEBI" id="CHEBI:15378"/>
        <dbReference type="ChEBI" id="CHEBI:30616"/>
        <dbReference type="ChEBI" id="CHEBI:57880"/>
        <dbReference type="ChEBI" id="CHEBI:58178"/>
        <dbReference type="ChEBI" id="CHEBI:456216"/>
        <dbReference type="EC" id="2.7.1.67"/>
    </reaction>
</comment>
<evidence type="ECO:0000256" key="6">
    <source>
        <dbReference type="ARBA" id="ARBA00022777"/>
    </source>
</evidence>
<dbReference type="GO" id="GO:0005768">
    <property type="term" value="C:endosome"/>
    <property type="evidence" value="ECO:0007669"/>
    <property type="project" value="TreeGrafter"/>
</dbReference>
<dbReference type="Proteomes" id="UP001162162">
    <property type="component" value="Unassembled WGS sequence"/>
</dbReference>
<dbReference type="GO" id="GO:0005524">
    <property type="term" value="F:ATP binding"/>
    <property type="evidence" value="ECO:0007669"/>
    <property type="project" value="UniProtKB-UniRule"/>
</dbReference>
<comment type="similarity">
    <text evidence="2 9">Belongs to the PI3/PI4-kinase family. Type II PI4K subfamily.</text>
</comment>
<dbReference type="EMBL" id="JAPWTK010000006">
    <property type="protein sequence ID" value="KAJ8961266.1"/>
    <property type="molecule type" value="Genomic_DNA"/>
</dbReference>
<dbReference type="PANTHER" id="PTHR12865">
    <property type="entry name" value="PHOSPHATIDYLINOSITOL 4-KINASE TYPE-II"/>
    <property type="match status" value="1"/>
</dbReference>
<keyword evidence="12" id="KW-1185">Reference proteome</keyword>
<keyword evidence="5 9" id="KW-0547">Nucleotide-binding</keyword>
<evidence type="ECO:0000256" key="4">
    <source>
        <dbReference type="ARBA" id="ARBA00022679"/>
    </source>
</evidence>
<dbReference type="GO" id="GO:0007032">
    <property type="term" value="P:endosome organization"/>
    <property type="evidence" value="ECO:0007669"/>
    <property type="project" value="TreeGrafter"/>
</dbReference>
<keyword evidence="7 9" id="KW-0067">ATP-binding</keyword>
<dbReference type="GO" id="GO:0007030">
    <property type="term" value="P:Golgi organization"/>
    <property type="evidence" value="ECO:0007669"/>
    <property type="project" value="TreeGrafter"/>
</dbReference>
<dbReference type="InterPro" id="IPR000403">
    <property type="entry name" value="PI3/4_kinase_cat_dom"/>
</dbReference>
<comment type="caution">
    <text evidence="11">The sequence shown here is derived from an EMBL/GenBank/DDBJ whole genome shotgun (WGS) entry which is preliminary data.</text>
</comment>
<keyword evidence="8 9" id="KW-0472">Membrane</keyword>
<feature type="domain" description="PI3K/PI4K catalytic" evidence="10">
    <location>
        <begin position="89"/>
        <end position="427"/>
    </location>
</feature>
<dbReference type="GO" id="GO:0005802">
    <property type="term" value="C:trans-Golgi network"/>
    <property type="evidence" value="ECO:0007669"/>
    <property type="project" value="TreeGrafter"/>
</dbReference>
<evidence type="ECO:0000256" key="1">
    <source>
        <dbReference type="ARBA" id="ARBA00004236"/>
    </source>
</evidence>
<dbReference type="EC" id="2.7.1.67" evidence="9"/>
<keyword evidence="4 9" id="KW-0808">Transferase</keyword>
<evidence type="ECO:0000256" key="7">
    <source>
        <dbReference type="ARBA" id="ARBA00022840"/>
    </source>
</evidence>
<evidence type="ECO:0000313" key="12">
    <source>
        <dbReference type="Proteomes" id="UP001162162"/>
    </source>
</evidence>
<evidence type="ECO:0000256" key="2">
    <source>
        <dbReference type="ARBA" id="ARBA00008941"/>
    </source>
</evidence>
<comment type="subcellular location">
    <subcellularLocation>
        <location evidence="1">Cell membrane</location>
    </subcellularLocation>
    <subcellularLocation>
        <location evidence="9">Membrane</location>
        <topology evidence="9">Peripheral membrane protein</topology>
    </subcellularLocation>
</comment>
<evidence type="ECO:0000256" key="8">
    <source>
        <dbReference type="ARBA" id="ARBA00023136"/>
    </source>
</evidence>
<evidence type="ECO:0000313" key="11">
    <source>
        <dbReference type="EMBL" id="KAJ8961266.1"/>
    </source>
</evidence>
<dbReference type="InterPro" id="IPR039756">
    <property type="entry name" value="Lsb6/PI4K2"/>
</dbReference>
<dbReference type="PANTHER" id="PTHR12865:SF1">
    <property type="entry name" value="PHOSPHATIDYLINOSITOL 4-KINASE TYPE 2"/>
    <property type="match status" value="1"/>
</dbReference>
<dbReference type="GO" id="GO:0004430">
    <property type="term" value="F:1-phosphatidylinositol 4-kinase activity"/>
    <property type="evidence" value="ECO:0007669"/>
    <property type="project" value="UniProtKB-UniRule"/>
</dbReference>
<keyword evidence="3" id="KW-1003">Cell membrane</keyword>
<sequence>MSASETVPILVNTSGSENEARGALSIVCSDGEDVPLVPEVVFEPALDSPGINRESQPLLGGLDVSYNQFPDDPAFSELVWQAEVAIDNGIFPERISQGSSGSYFVKNQSGKIIAVFKPKDEEPYGRLNPKWTKWMHKLCCPCCFGRSCLIPNQGYLSEAAAYLVDHKLNLNIVPKTRVVKLVSETFNYLRIDRQKARVKRAIMEQFPNVGLRFNRIGLPPKVGSFQLFVEGYKDADYWLRRFEVEPLPSVVDQKFQLQFERLVVLDYIIRNTDRGNDNWLIKYDQPSIANGSTVSAQVELSDTTDWNLVALPDINIAAIDNGLAFPYKHPDSWRAYPYHWAWIPQAKVPFSKQTKDLVLPLLADMNFVQDLCDDLYLLFKQDKGFDRNLYERQMSVMRGQILNLTQALKDGKSPVQLVQMPAVVVEKSLGQHTSRFFNFTQRFQDKSPFFSWC</sequence>
<evidence type="ECO:0000256" key="9">
    <source>
        <dbReference type="RuleBase" id="RU367084"/>
    </source>
</evidence>
<accession>A0AAV8ZAP0</accession>
<gene>
    <name evidence="11" type="ORF">NQ318_008950</name>
</gene>
<name>A0AAV8ZAP0_9CUCU</name>
<protein>
    <recommendedName>
        <fullName evidence="9">Phosphatidylinositol 4-kinase type 2</fullName>
        <ecNumber evidence="9">2.7.1.67</ecNumber>
    </recommendedName>
</protein>